<dbReference type="CDD" id="cd00427">
    <property type="entry name" value="Ribosomal_L29_HIP"/>
    <property type="match status" value="1"/>
</dbReference>
<evidence type="ECO:0000256" key="6">
    <source>
        <dbReference type="SAM" id="MobiDB-lite"/>
    </source>
</evidence>
<name>A1B035_PARDP</name>
<dbReference type="PANTHER" id="PTHR10916">
    <property type="entry name" value="60S RIBOSOMAL PROTEIN L35/50S RIBOSOMAL PROTEIN L29"/>
    <property type="match status" value="1"/>
</dbReference>
<dbReference type="eggNOG" id="COG0255">
    <property type="taxonomic scope" value="Bacteria"/>
</dbReference>
<dbReference type="HAMAP" id="MF_00374">
    <property type="entry name" value="Ribosomal_uL29"/>
    <property type="match status" value="1"/>
</dbReference>
<dbReference type="FunFam" id="1.10.287.310:FF:000001">
    <property type="entry name" value="50S ribosomal protein L29"/>
    <property type="match status" value="1"/>
</dbReference>
<accession>A1B035</accession>
<dbReference type="EMBL" id="CP000489">
    <property type="protein sequence ID" value="ABL68879.1"/>
    <property type="molecule type" value="Genomic_DNA"/>
</dbReference>
<keyword evidence="8" id="KW-1185">Reference proteome</keyword>
<feature type="region of interest" description="Disordered" evidence="6">
    <location>
        <begin position="1"/>
        <end position="35"/>
    </location>
</feature>
<evidence type="ECO:0000256" key="5">
    <source>
        <dbReference type="HAMAP-Rule" id="MF_00374"/>
    </source>
</evidence>
<sequence length="92" mass="10458">MKLHRNQGGPAWQGLSGDVERKRRMKAQELKDKTPDQLKEQLLALKKEAFNLRFQQATGQLESTARMRTVRRDVARVKTILNQKAAEAAASN</sequence>
<evidence type="ECO:0000256" key="1">
    <source>
        <dbReference type="ARBA" id="ARBA00009254"/>
    </source>
</evidence>
<keyword evidence="3 5" id="KW-0687">Ribonucleoprotein</keyword>
<dbReference type="GO" id="GO:0003735">
    <property type="term" value="F:structural constituent of ribosome"/>
    <property type="evidence" value="ECO:0007669"/>
    <property type="project" value="InterPro"/>
</dbReference>
<dbReference type="EnsemblBacteria" id="ABL68879">
    <property type="protein sequence ID" value="ABL68879"/>
    <property type="gene ID" value="Pden_0767"/>
</dbReference>
<keyword evidence="2 5" id="KW-0689">Ribosomal protein</keyword>
<dbReference type="HOGENOM" id="CLU_158491_1_0_5"/>
<dbReference type="AlphaFoldDB" id="A1B035"/>
<organism evidence="7 8">
    <name type="scientific">Paracoccus denitrificans (strain Pd 1222)</name>
    <dbReference type="NCBI Taxonomy" id="318586"/>
    <lineage>
        <taxon>Bacteria</taxon>
        <taxon>Pseudomonadati</taxon>
        <taxon>Pseudomonadota</taxon>
        <taxon>Alphaproteobacteria</taxon>
        <taxon>Rhodobacterales</taxon>
        <taxon>Paracoccaceae</taxon>
        <taxon>Paracoccus</taxon>
    </lineage>
</organism>
<evidence type="ECO:0000256" key="3">
    <source>
        <dbReference type="ARBA" id="ARBA00023274"/>
    </source>
</evidence>
<dbReference type="GO" id="GO:0022625">
    <property type="term" value="C:cytosolic large ribosomal subunit"/>
    <property type="evidence" value="ECO:0007669"/>
    <property type="project" value="TreeGrafter"/>
</dbReference>
<dbReference type="InterPro" id="IPR050063">
    <property type="entry name" value="Ribosomal_protein_uL29"/>
</dbReference>
<evidence type="ECO:0000256" key="2">
    <source>
        <dbReference type="ARBA" id="ARBA00022980"/>
    </source>
</evidence>
<feature type="compositionally biased region" description="Basic and acidic residues" evidence="6">
    <location>
        <begin position="18"/>
        <end position="35"/>
    </location>
</feature>
<dbReference type="InterPro" id="IPR036049">
    <property type="entry name" value="Ribosomal_uL29_sf"/>
</dbReference>
<dbReference type="STRING" id="318586.Pden_0767"/>
<dbReference type="PROSITE" id="PS00579">
    <property type="entry name" value="RIBOSOMAL_L29"/>
    <property type="match status" value="1"/>
</dbReference>
<dbReference type="KEGG" id="pde:Pden_0767"/>
<comment type="similarity">
    <text evidence="1 5">Belongs to the universal ribosomal protein uL29 family.</text>
</comment>
<dbReference type="InterPro" id="IPR018254">
    <property type="entry name" value="Ribosomal_uL29_CS"/>
</dbReference>
<dbReference type="NCBIfam" id="TIGR00012">
    <property type="entry name" value="L29"/>
    <property type="match status" value="1"/>
</dbReference>
<protein>
    <recommendedName>
        <fullName evidence="4 5">Large ribosomal subunit protein uL29</fullName>
    </recommendedName>
</protein>
<gene>
    <name evidence="5" type="primary">rpmC</name>
    <name evidence="7" type="ordered locus">Pden_0767</name>
</gene>
<reference evidence="8" key="1">
    <citation type="submission" date="2006-12" db="EMBL/GenBank/DDBJ databases">
        <title>Complete sequence of chromosome 1 of Paracoccus denitrificans PD1222.</title>
        <authorList>
            <person name="Copeland A."/>
            <person name="Lucas S."/>
            <person name="Lapidus A."/>
            <person name="Barry K."/>
            <person name="Detter J.C."/>
            <person name="Glavina del Rio T."/>
            <person name="Hammon N."/>
            <person name="Israni S."/>
            <person name="Dalin E."/>
            <person name="Tice H."/>
            <person name="Pitluck S."/>
            <person name="Munk A.C."/>
            <person name="Brettin T."/>
            <person name="Bruce D."/>
            <person name="Han C."/>
            <person name="Tapia R."/>
            <person name="Gilna P."/>
            <person name="Schmutz J."/>
            <person name="Larimer F."/>
            <person name="Land M."/>
            <person name="Hauser L."/>
            <person name="Kyrpides N."/>
            <person name="Lykidis A."/>
            <person name="Spiro S."/>
            <person name="Richardson D.J."/>
            <person name="Moir J.W.B."/>
            <person name="Ferguson S.J."/>
            <person name="van Spanning R.J.M."/>
            <person name="Richardson P."/>
        </authorList>
    </citation>
    <scope>NUCLEOTIDE SEQUENCE [LARGE SCALE GENOMIC DNA]</scope>
    <source>
        <strain evidence="8">Pd 1222</strain>
    </source>
</reference>
<proteinExistence type="inferred from homology"/>
<evidence type="ECO:0000313" key="7">
    <source>
        <dbReference type="EMBL" id="ABL68879.1"/>
    </source>
</evidence>
<dbReference type="PANTHER" id="PTHR10916:SF0">
    <property type="entry name" value="LARGE RIBOSOMAL SUBUNIT PROTEIN UL29C"/>
    <property type="match status" value="1"/>
</dbReference>
<dbReference type="InterPro" id="IPR001854">
    <property type="entry name" value="Ribosomal_uL29"/>
</dbReference>
<dbReference type="Proteomes" id="UP000000361">
    <property type="component" value="Chromosome 1"/>
</dbReference>
<evidence type="ECO:0000256" key="4">
    <source>
        <dbReference type="ARBA" id="ARBA00035204"/>
    </source>
</evidence>
<dbReference type="GO" id="GO:0006412">
    <property type="term" value="P:translation"/>
    <property type="evidence" value="ECO:0007669"/>
    <property type="project" value="UniProtKB-UniRule"/>
</dbReference>
<evidence type="ECO:0000313" key="8">
    <source>
        <dbReference type="Proteomes" id="UP000000361"/>
    </source>
</evidence>
<dbReference type="Pfam" id="PF00831">
    <property type="entry name" value="Ribosomal_L29"/>
    <property type="match status" value="1"/>
</dbReference>
<dbReference type="Gene3D" id="1.10.287.310">
    <property type="match status" value="1"/>
</dbReference>
<dbReference type="SUPFAM" id="SSF46561">
    <property type="entry name" value="Ribosomal protein L29 (L29p)"/>
    <property type="match status" value="1"/>
</dbReference>